<proteinExistence type="predicted"/>
<protein>
    <submittedName>
        <fullName evidence="2">ImuA family protein</fullName>
    </submittedName>
</protein>
<dbReference type="InterPro" id="IPR027417">
    <property type="entry name" value="P-loop_NTPase"/>
</dbReference>
<sequence length="265" mass="28425">MNTSESPCELQELRRHIAGIQHARPQEKEGCVSLGVEAIDRSLGGGLARGKLHELFALEKEEEASAAGFAAMLAVRFGGPVVWLRTERAHAEGGGLYAPGLLDIGFDPTRLLVAVLPDANAVLRAANDIARCREVGIAIVELWRRCPELGLTETRRLTLAAEGSGSTVLMLRVDAEPVPSAAQTRWSVQSAEAVPLDANAPGRPTLNLELLRQRGRPAGGSWRVEWDRDQANFVEPATSAPLRGPVVPLPSYGSDQARPGLRRAG</sequence>
<gene>
    <name evidence="2" type="ORF">ACFSCW_09270</name>
</gene>
<evidence type="ECO:0000313" key="2">
    <source>
        <dbReference type="EMBL" id="MFD1611990.1"/>
    </source>
</evidence>
<dbReference type="RefSeq" id="WP_380888587.1">
    <property type="nucleotide sequence ID" value="NZ_JBHUDY010000001.1"/>
</dbReference>
<dbReference type="PIRSF" id="PIRSF034285">
    <property type="entry name" value="UCP034285"/>
    <property type="match status" value="1"/>
</dbReference>
<name>A0ABW4I4A4_9SPHN</name>
<comment type="caution">
    <text evidence="2">The sequence shown here is derived from an EMBL/GenBank/DDBJ whole genome shotgun (WGS) entry which is preliminary data.</text>
</comment>
<feature type="region of interest" description="Disordered" evidence="1">
    <location>
        <begin position="236"/>
        <end position="265"/>
    </location>
</feature>
<dbReference type="SUPFAM" id="SSF52540">
    <property type="entry name" value="P-loop containing nucleoside triphosphate hydrolases"/>
    <property type="match status" value="1"/>
</dbReference>
<organism evidence="2 3">
    <name type="scientific">Sphingomonas tabacisoli</name>
    <dbReference type="NCBI Taxonomy" id="2249466"/>
    <lineage>
        <taxon>Bacteria</taxon>
        <taxon>Pseudomonadati</taxon>
        <taxon>Pseudomonadota</taxon>
        <taxon>Alphaproteobacteria</taxon>
        <taxon>Sphingomonadales</taxon>
        <taxon>Sphingomonadaceae</taxon>
        <taxon>Sphingomonas</taxon>
    </lineage>
</organism>
<evidence type="ECO:0000313" key="3">
    <source>
        <dbReference type="Proteomes" id="UP001597115"/>
    </source>
</evidence>
<dbReference type="Proteomes" id="UP001597115">
    <property type="component" value="Unassembled WGS sequence"/>
</dbReference>
<dbReference type="Gene3D" id="3.40.50.300">
    <property type="entry name" value="P-loop containing nucleotide triphosphate hydrolases"/>
    <property type="match status" value="1"/>
</dbReference>
<evidence type="ECO:0000256" key="1">
    <source>
        <dbReference type="SAM" id="MobiDB-lite"/>
    </source>
</evidence>
<accession>A0ABW4I4A4</accession>
<reference evidence="3" key="1">
    <citation type="journal article" date="2019" name="Int. J. Syst. Evol. Microbiol.">
        <title>The Global Catalogue of Microorganisms (GCM) 10K type strain sequencing project: providing services to taxonomists for standard genome sequencing and annotation.</title>
        <authorList>
            <consortium name="The Broad Institute Genomics Platform"/>
            <consortium name="The Broad Institute Genome Sequencing Center for Infectious Disease"/>
            <person name="Wu L."/>
            <person name="Ma J."/>
        </authorList>
    </citation>
    <scope>NUCLEOTIDE SEQUENCE [LARGE SCALE GENOMIC DNA]</scope>
    <source>
        <strain evidence="3">CGMCC 1.16275</strain>
    </source>
</reference>
<dbReference type="InterPro" id="IPR017026">
    <property type="entry name" value="ImuA"/>
</dbReference>
<keyword evidence="3" id="KW-1185">Reference proteome</keyword>
<dbReference type="EMBL" id="JBHUDY010000001">
    <property type="protein sequence ID" value="MFD1611990.1"/>
    <property type="molecule type" value="Genomic_DNA"/>
</dbReference>